<feature type="compositionally biased region" description="Basic and acidic residues" evidence="1">
    <location>
        <begin position="37"/>
        <end position="55"/>
    </location>
</feature>
<dbReference type="InterPro" id="IPR052895">
    <property type="entry name" value="HetReg/Transcr_Mod"/>
</dbReference>
<protein>
    <recommendedName>
        <fullName evidence="2">Heterokaryon incompatibility domain-containing protein</fullName>
    </recommendedName>
</protein>
<dbReference type="AlphaFoldDB" id="A0A428PJA7"/>
<dbReference type="InterPro" id="IPR010730">
    <property type="entry name" value="HET"/>
</dbReference>
<dbReference type="OrthoDB" id="2157530at2759"/>
<feature type="domain" description="Heterokaryon incompatibility" evidence="2">
    <location>
        <begin position="130"/>
        <end position="224"/>
    </location>
</feature>
<feature type="region of interest" description="Disordered" evidence="1">
    <location>
        <begin position="37"/>
        <end position="77"/>
    </location>
</feature>
<dbReference type="EMBL" id="NKCI01000126">
    <property type="protein sequence ID" value="RSL53138.1"/>
    <property type="molecule type" value="Genomic_DNA"/>
</dbReference>
<evidence type="ECO:0000313" key="3">
    <source>
        <dbReference type="EMBL" id="RSL53138.1"/>
    </source>
</evidence>
<evidence type="ECO:0000256" key="1">
    <source>
        <dbReference type="SAM" id="MobiDB-lite"/>
    </source>
</evidence>
<comment type="caution">
    <text evidence="3">The sequence shown here is derived from an EMBL/GenBank/DDBJ whole genome shotgun (WGS) entry which is preliminary data.</text>
</comment>
<gene>
    <name evidence="3" type="ORF">CEP54_010545</name>
</gene>
<sequence length="1026" mass="119119">MPKPSAMQLRWPPSVAYQERAYSYDPDGSLHRALRVQVDRMRTNKEPDEDTHHSSSETGIASCQTPPPEPRNTSYGPLHGTVIRILRLVPGGQQDPLHGHFELIHLQDQDPGSGEPEEISRGDKESPTPYEAVSYTWANSLGDREKRKVIYIGNRWDILYITENCFDALRTCRFEEEDRRLWIDAICINQTNIPERTHQVRMMRNIYSAARRVLIFLGTDHTQRLTGLVENDPEIMINNPYFSRVWVIQEIASAKEALVLCAGQTMHWSFFHTNLRRLAITTWVQQFDRARRIDIDSFITLLQDTRGCQATDPRDKVFALLGLSTAPLDPDYTLSPQAVYTGLAASLVTNGKELAGRILDLASHGQSMPGLPSWVPDWSFLAKQLCKKHWNRHHSLPVESWVRRPMATQQIFRVHRETGSLCVQAVEIDTLARFLRHGFHATFNGIATATAGKAQISVASQLAPRCEPHDRVFSLSEYKFSLILRKVADPHIYILVGLCEYCVQSNLETVEVEAIRHLFDWEWLLLDRGMWCWSELASWEKVQTVWSSLEDLYKLERRIWLRRLILKARFVTKLLNLVESVRHMSTSCATNFSPASAFFWRRWTWISRQWLTEDSRLISLQQQRESELRQLLRGYKSLDVSQEVLGTVQLKQSMWLPVSYDWFKWLERRDMVHLVSRYPLLEACAAKRIPLPPLQLVNNLKKQLVLSTSTSLETGLRQLQRLAQDYPLKPPALGSKSHSYMFETREWYRLNFRAEHWSVFLRWLAEPSSPTTCYLNSEASQNGMTIWEKGFRTQKKIGDLHNYATVKFPIHTLGTEFARAFYWRFSRSFDKACQLARREHVGPCKIEEQWTKFLGWLAQESCDPHAAEVPSDEIVPRHRPNDNSEKLCTGFSRFAFLPYHRWFTSTEPPEPRVDEGLSEPVHSEIQRRRLAERLFAPLFDERCEVQQARLQCPEFEAAAPDTMAVIRGPLLVEEWKRRDKFWREMMDYVSASERHMSILKPSILGGLMQDGKTENPENVYKEIVII</sequence>
<dbReference type="Pfam" id="PF06985">
    <property type="entry name" value="HET"/>
    <property type="match status" value="1"/>
</dbReference>
<accession>A0A428PJA7</accession>
<reference evidence="3 4" key="1">
    <citation type="submission" date="2017-06" db="EMBL/GenBank/DDBJ databases">
        <title>Comparative genomic analysis of Ambrosia Fusariam Clade fungi.</title>
        <authorList>
            <person name="Stajich J.E."/>
            <person name="Carrillo J."/>
            <person name="Kijimoto T."/>
            <person name="Eskalen A."/>
            <person name="O'Donnell K."/>
            <person name="Kasson M."/>
        </authorList>
    </citation>
    <scope>NUCLEOTIDE SEQUENCE [LARGE SCALE GENOMIC DNA]</scope>
    <source>
        <strain evidence="3 4">NRRL62584</strain>
    </source>
</reference>
<feature type="region of interest" description="Disordered" evidence="1">
    <location>
        <begin position="107"/>
        <end position="128"/>
    </location>
</feature>
<evidence type="ECO:0000313" key="4">
    <source>
        <dbReference type="Proteomes" id="UP000288168"/>
    </source>
</evidence>
<evidence type="ECO:0000259" key="2">
    <source>
        <dbReference type="Pfam" id="PF06985"/>
    </source>
</evidence>
<dbReference type="PANTHER" id="PTHR24148">
    <property type="entry name" value="ANKYRIN REPEAT DOMAIN-CONTAINING PROTEIN 39 HOMOLOG-RELATED"/>
    <property type="match status" value="1"/>
</dbReference>
<keyword evidence="4" id="KW-1185">Reference proteome</keyword>
<proteinExistence type="predicted"/>
<name>A0A428PJA7_9HYPO</name>
<dbReference type="Proteomes" id="UP000288168">
    <property type="component" value="Unassembled WGS sequence"/>
</dbReference>
<organism evidence="3 4">
    <name type="scientific">Fusarium duplospermum</name>
    <dbReference type="NCBI Taxonomy" id="1325734"/>
    <lineage>
        <taxon>Eukaryota</taxon>
        <taxon>Fungi</taxon>
        <taxon>Dikarya</taxon>
        <taxon>Ascomycota</taxon>
        <taxon>Pezizomycotina</taxon>
        <taxon>Sordariomycetes</taxon>
        <taxon>Hypocreomycetidae</taxon>
        <taxon>Hypocreales</taxon>
        <taxon>Nectriaceae</taxon>
        <taxon>Fusarium</taxon>
        <taxon>Fusarium solani species complex</taxon>
    </lineage>
</organism>
<dbReference type="PANTHER" id="PTHR24148:SF81">
    <property type="entry name" value="HETEROKARYON INCOMPATIBILITY DOMAIN-CONTAINING PROTEIN"/>
    <property type="match status" value="1"/>
</dbReference>